<proteinExistence type="predicted"/>
<accession>A0ABY9R4N2</accession>
<evidence type="ECO:0000313" key="2">
    <source>
        <dbReference type="Proteomes" id="UP001180616"/>
    </source>
</evidence>
<name>A0ABY9R4N2_9BACT</name>
<organism evidence="1 2">
    <name type="scientific">Nitratidesulfovibrio liaohensis</name>
    <dbReference type="NCBI Taxonomy" id="2604158"/>
    <lineage>
        <taxon>Bacteria</taxon>
        <taxon>Pseudomonadati</taxon>
        <taxon>Thermodesulfobacteriota</taxon>
        <taxon>Desulfovibrionia</taxon>
        <taxon>Desulfovibrionales</taxon>
        <taxon>Desulfovibrionaceae</taxon>
        <taxon>Nitratidesulfovibrio</taxon>
    </lineage>
</organism>
<sequence>MVSNNGAQASIGENWPGAGDGSLSIVIPEDGVYELTAVVALYSGAASSVAWGWITVNGANVLESVDYCQMVIQDSLQLRAVRQLVAGAVVRAVIRPSALAAGGAAAADNLTVMRVR</sequence>
<keyword evidence="2" id="KW-1185">Reference proteome</keyword>
<reference evidence="1" key="1">
    <citation type="submission" date="2023-09" db="EMBL/GenBank/DDBJ databases">
        <authorList>
            <consortium name="CW5 consortium"/>
            <person name="Lu C.-W."/>
        </authorList>
    </citation>
    <scope>NUCLEOTIDE SEQUENCE</scope>
    <source>
        <strain evidence="1">KPS</strain>
    </source>
</reference>
<protein>
    <recommendedName>
        <fullName evidence="3">C1q domain-containing protein</fullName>
    </recommendedName>
</protein>
<dbReference type="RefSeq" id="WP_309542580.1">
    <property type="nucleotide sequence ID" value="NZ_CP133659.1"/>
</dbReference>
<evidence type="ECO:0000313" key="1">
    <source>
        <dbReference type="EMBL" id="WMW66716.1"/>
    </source>
</evidence>
<dbReference type="EMBL" id="CP133659">
    <property type="protein sequence ID" value="WMW66716.1"/>
    <property type="molecule type" value="Genomic_DNA"/>
</dbReference>
<gene>
    <name evidence="1" type="ORF">KPS_001328</name>
</gene>
<dbReference type="Proteomes" id="UP001180616">
    <property type="component" value="Chromosome"/>
</dbReference>
<evidence type="ECO:0008006" key="3">
    <source>
        <dbReference type="Google" id="ProtNLM"/>
    </source>
</evidence>